<sequence>MLKTKCKESNDLKKHVDIFLLTNKIKYDSFSQLQSKLNDISNLSFADTIEFIKENQDSFFKDHATSIFFVRNIIRFSKINLKQMELILDLFSHFSNELRNQNVTEAEIIDSCDKVLNIINYLFYIKVISIETIIQKSVSFDVLFINFLPEIEEYDKEYSNIRENKLMNDFNDDTNINHYESFYNMVKSDPKKHVRNRNLNYHPSSLHKSIRDDDIETFQSILSKNNYSVNHKIEYSIYERAHTPDTKMSLIQIAAIYGSLKVFKFLWLQKETVFDENIQRYANYGNNYEIIHLIELKGSHKYVIDDLIAFNRHDLLNYFLDNYGNEIENESEESLKNFVVDDDELSKSLNNQNLLCAITFFNIPIIVSCLHKIAFIVKNDESEISYSLIQRSEFDLDLLKFLLSLKSNDLTYGLYLFSYTIKTMAFDTFTFLFHKYLPKIDFYNLFHQCILVNSKFVNYLLDFLSSNENILRKNFLIFKAKISIDELLFAVDFYDEDTVVKMIKLFYIIDSYEKQNQFLEKLAENLSIMMISSLFKRIIPFLISDDLISILEVLKFYEISEICDLIVEKVSINNQ</sequence>
<evidence type="ECO:0000313" key="1">
    <source>
        <dbReference type="EMBL" id="KAK8876611.1"/>
    </source>
</evidence>
<dbReference type="Proteomes" id="UP001470230">
    <property type="component" value="Unassembled WGS sequence"/>
</dbReference>
<name>A0ABR2JGF8_9EUKA</name>
<proteinExistence type="predicted"/>
<dbReference type="EMBL" id="JAPFFF010000012">
    <property type="protein sequence ID" value="KAK8876611.1"/>
    <property type="molecule type" value="Genomic_DNA"/>
</dbReference>
<accession>A0ABR2JGF8</accession>
<evidence type="ECO:0008006" key="3">
    <source>
        <dbReference type="Google" id="ProtNLM"/>
    </source>
</evidence>
<gene>
    <name evidence="1" type="ORF">M9Y10_006829</name>
</gene>
<dbReference type="SUPFAM" id="SSF48403">
    <property type="entry name" value="Ankyrin repeat"/>
    <property type="match status" value="1"/>
</dbReference>
<comment type="caution">
    <text evidence="1">The sequence shown here is derived from an EMBL/GenBank/DDBJ whole genome shotgun (WGS) entry which is preliminary data.</text>
</comment>
<dbReference type="InterPro" id="IPR036770">
    <property type="entry name" value="Ankyrin_rpt-contain_sf"/>
</dbReference>
<reference evidence="1 2" key="1">
    <citation type="submission" date="2024-04" db="EMBL/GenBank/DDBJ databases">
        <title>Tritrichomonas musculus Genome.</title>
        <authorList>
            <person name="Alves-Ferreira E."/>
            <person name="Grigg M."/>
            <person name="Lorenzi H."/>
            <person name="Galac M."/>
        </authorList>
    </citation>
    <scope>NUCLEOTIDE SEQUENCE [LARGE SCALE GENOMIC DNA]</scope>
    <source>
        <strain evidence="1 2">EAF2021</strain>
    </source>
</reference>
<protein>
    <recommendedName>
        <fullName evidence="3">DUF3447 domain-containing protein</fullName>
    </recommendedName>
</protein>
<organism evidence="1 2">
    <name type="scientific">Tritrichomonas musculus</name>
    <dbReference type="NCBI Taxonomy" id="1915356"/>
    <lineage>
        <taxon>Eukaryota</taxon>
        <taxon>Metamonada</taxon>
        <taxon>Parabasalia</taxon>
        <taxon>Tritrichomonadida</taxon>
        <taxon>Tritrichomonadidae</taxon>
        <taxon>Tritrichomonas</taxon>
    </lineage>
</organism>
<keyword evidence="2" id="KW-1185">Reference proteome</keyword>
<evidence type="ECO:0000313" key="2">
    <source>
        <dbReference type="Proteomes" id="UP001470230"/>
    </source>
</evidence>